<dbReference type="AlphaFoldDB" id="A0A182MWK2"/>
<dbReference type="Proteomes" id="UP000075883">
    <property type="component" value="Unassembled WGS sequence"/>
</dbReference>
<evidence type="ECO:0000313" key="2">
    <source>
        <dbReference type="EnsemblMetazoa" id="ACUA028031-PA"/>
    </source>
</evidence>
<reference evidence="2" key="2">
    <citation type="submission" date="2020-05" db="UniProtKB">
        <authorList>
            <consortium name="EnsemblMetazoa"/>
        </authorList>
    </citation>
    <scope>IDENTIFICATION</scope>
    <source>
        <strain evidence="2">A-37</strain>
    </source>
</reference>
<accession>A0A182MWK2</accession>
<sequence>MAEEIEAPVFKRIGLKFESHSGRSDCPAAGVTLEEQMICGALQTLNEDAFEDVVSSSERPSPTGEMFSQYLAPIRESSEIGSPPRLTYNLTNPNLTDLATSNGTLNGDDSGVGGGHLGPSSRSGSGRHSRSHSLHDDASLTSIVVIPTFLTTSPSTTTTSTTTGNINDTKL</sequence>
<name>A0A182MWK2_9DIPT</name>
<dbReference type="EnsemblMetazoa" id="ACUA028031-RA">
    <property type="protein sequence ID" value="ACUA028031-PA"/>
    <property type="gene ID" value="ACUA028031"/>
</dbReference>
<feature type="compositionally biased region" description="Polar residues" evidence="1">
    <location>
        <begin position="88"/>
        <end position="102"/>
    </location>
</feature>
<dbReference type="VEuPathDB" id="VectorBase:ACUA028031"/>
<protein>
    <submittedName>
        <fullName evidence="2">Uncharacterized protein</fullName>
    </submittedName>
</protein>
<feature type="compositionally biased region" description="Low complexity" evidence="1">
    <location>
        <begin position="152"/>
        <end position="163"/>
    </location>
</feature>
<dbReference type="STRING" id="139723.A0A182MWK2"/>
<proteinExistence type="predicted"/>
<reference evidence="3" key="1">
    <citation type="submission" date="2013-09" db="EMBL/GenBank/DDBJ databases">
        <title>The Genome Sequence of Anopheles culicifacies species A.</title>
        <authorList>
            <consortium name="The Broad Institute Genomics Platform"/>
            <person name="Neafsey D.E."/>
            <person name="Besansky N."/>
            <person name="Howell P."/>
            <person name="Walton C."/>
            <person name="Young S.K."/>
            <person name="Zeng Q."/>
            <person name="Gargeya S."/>
            <person name="Fitzgerald M."/>
            <person name="Haas B."/>
            <person name="Abouelleil A."/>
            <person name="Allen A.W."/>
            <person name="Alvarado L."/>
            <person name="Arachchi H.M."/>
            <person name="Berlin A.M."/>
            <person name="Chapman S.B."/>
            <person name="Gainer-Dewar J."/>
            <person name="Goldberg J."/>
            <person name="Griggs A."/>
            <person name="Gujja S."/>
            <person name="Hansen M."/>
            <person name="Howarth C."/>
            <person name="Imamovic A."/>
            <person name="Ireland A."/>
            <person name="Larimer J."/>
            <person name="McCowan C."/>
            <person name="Murphy C."/>
            <person name="Pearson M."/>
            <person name="Poon T.W."/>
            <person name="Priest M."/>
            <person name="Roberts A."/>
            <person name="Saif S."/>
            <person name="Shea T."/>
            <person name="Sisk P."/>
            <person name="Sykes S."/>
            <person name="Wortman J."/>
            <person name="Nusbaum C."/>
            <person name="Birren B."/>
        </authorList>
    </citation>
    <scope>NUCLEOTIDE SEQUENCE [LARGE SCALE GENOMIC DNA]</scope>
    <source>
        <strain evidence="3">A-37</strain>
    </source>
</reference>
<organism evidence="2 3">
    <name type="scientific">Anopheles culicifacies</name>
    <dbReference type="NCBI Taxonomy" id="139723"/>
    <lineage>
        <taxon>Eukaryota</taxon>
        <taxon>Metazoa</taxon>
        <taxon>Ecdysozoa</taxon>
        <taxon>Arthropoda</taxon>
        <taxon>Hexapoda</taxon>
        <taxon>Insecta</taxon>
        <taxon>Pterygota</taxon>
        <taxon>Neoptera</taxon>
        <taxon>Endopterygota</taxon>
        <taxon>Diptera</taxon>
        <taxon>Nematocera</taxon>
        <taxon>Culicoidea</taxon>
        <taxon>Culicidae</taxon>
        <taxon>Anophelinae</taxon>
        <taxon>Anopheles</taxon>
        <taxon>culicifacies species complex</taxon>
    </lineage>
</organism>
<evidence type="ECO:0000313" key="3">
    <source>
        <dbReference type="Proteomes" id="UP000075883"/>
    </source>
</evidence>
<keyword evidence="3" id="KW-1185">Reference proteome</keyword>
<dbReference type="EMBL" id="AXCM01020306">
    <property type="status" value="NOT_ANNOTATED_CDS"/>
    <property type="molecule type" value="Genomic_DNA"/>
</dbReference>
<evidence type="ECO:0000256" key="1">
    <source>
        <dbReference type="SAM" id="MobiDB-lite"/>
    </source>
</evidence>
<feature type="region of interest" description="Disordered" evidence="1">
    <location>
        <begin position="72"/>
        <end position="135"/>
    </location>
</feature>
<feature type="region of interest" description="Disordered" evidence="1">
    <location>
        <begin position="152"/>
        <end position="171"/>
    </location>
</feature>